<comment type="caution">
    <text evidence="2">The sequence shown here is derived from an EMBL/GenBank/DDBJ whole genome shotgun (WGS) entry which is preliminary data.</text>
</comment>
<dbReference type="Pfam" id="PF02469">
    <property type="entry name" value="Fasciclin"/>
    <property type="match status" value="1"/>
</dbReference>
<dbReference type="EMBL" id="VUOC01000001">
    <property type="protein sequence ID" value="KAA2244823.1"/>
    <property type="molecule type" value="Genomic_DNA"/>
</dbReference>
<reference evidence="2 3" key="2">
    <citation type="submission" date="2019-09" db="EMBL/GenBank/DDBJ databases">
        <authorList>
            <person name="Jin C."/>
        </authorList>
    </citation>
    <scope>NUCLEOTIDE SEQUENCE [LARGE SCALE GENOMIC DNA]</scope>
    <source>
        <strain evidence="2 3">BN140078</strain>
    </source>
</reference>
<dbReference type="SUPFAM" id="SSF82153">
    <property type="entry name" value="FAS1 domain"/>
    <property type="match status" value="1"/>
</dbReference>
<evidence type="ECO:0000313" key="3">
    <source>
        <dbReference type="Proteomes" id="UP000324611"/>
    </source>
</evidence>
<protein>
    <recommendedName>
        <fullName evidence="1">FAS1 domain-containing protein</fullName>
    </recommendedName>
</protein>
<evidence type="ECO:0000259" key="1">
    <source>
        <dbReference type="PROSITE" id="PS50213"/>
    </source>
</evidence>
<proteinExistence type="predicted"/>
<dbReference type="InterPro" id="IPR036378">
    <property type="entry name" value="FAS1_dom_sf"/>
</dbReference>
<keyword evidence="3" id="KW-1185">Reference proteome</keyword>
<dbReference type="Gene3D" id="2.30.180.10">
    <property type="entry name" value="FAS1 domain"/>
    <property type="match status" value="1"/>
</dbReference>
<reference evidence="2 3" key="1">
    <citation type="submission" date="2019-09" db="EMBL/GenBank/DDBJ databases">
        <title>Chitinophaga ginsengihumi sp. nov., isolated from soil of ginseng rhizosphere.</title>
        <authorList>
            <person name="Lee J."/>
        </authorList>
    </citation>
    <scope>NUCLEOTIDE SEQUENCE [LARGE SCALE GENOMIC DNA]</scope>
    <source>
        <strain evidence="2 3">BN140078</strain>
    </source>
</reference>
<sequence length="239" mass="27536">MLMKTSKLNDVKLWPVAAMLLLVILLFNACKKDYYVDGGIADPHYNGSIYDYLKGNPYWFDTVTYIIERAGMKEMLQNDDVTFFSPTDDAVKVVMDELNEYRYFNVKDSVHLEDIDPKVWKYFLSMYVLKGKYLAKQFARVDPVNIYAYPGINYVMDNGYVLNIGLVYENYNNVEAVGPRTIRLTDITYDPQNFQNNPNIKIATSDIQPKNGVLHVLNNSHALGFRVGSFILTAEQYLK</sequence>
<dbReference type="InterPro" id="IPR000782">
    <property type="entry name" value="FAS1_domain"/>
</dbReference>
<accession>A0A5B2VY89</accession>
<feature type="domain" description="FAS1" evidence="1">
    <location>
        <begin position="46"/>
        <end position="221"/>
    </location>
</feature>
<dbReference type="PROSITE" id="PS50213">
    <property type="entry name" value="FAS1"/>
    <property type="match status" value="1"/>
</dbReference>
<name>A0A5B2VY89_9BACT</name>
<gene>
    <name evidence="2" type="ORF">F0L74_02325</name>
</gene>
<evidence type="ECO:0000313" key="2">
    <source>
        <dbReference type="EMBL" id="KAA2244823.1"/>
    </source>
</evidence>
<dbReference type="AlphaFoldDB" id="A0A5B2VY89"/>
<organism evidence="2 3">
    <name type="scientific">Chitinophaga agrisoli</name>
    <dbReference type="NCBI Taxonomy" id="2607653"/>
    <lineage>
        <taxon>Bacteria</taxon>
        <taxon>Pseudomonadati</taxon>
        <taxon>Bacteroidota</taxon>
        <taxon>Chitinophagia</taxon>
        <taxon>Chitinophagales</taxon>
        <taxon>Chitinophagaceae</taxon>
        <taxon>Chitinophaga</taxon>
    </lineage>
</organism>
<dbReference type="Proteomes" id="UP000324611">
    <property type="component" value="Unassembled WGS sequence"/>
</dbReference>